<feature type="domain" description="Outer membrane protein beta-barrel" evidence="1">
    <location>
        <begin position="37"/>
        <end position="207"/>
    </location>
</feature>
<reference evidence="2 3" key="1">
    <citation type="submission" date="2017-06" db="EMBL/GenBank/DDBJ databases">
        <title>Description of Avrilella dinanensis gen. nov. sp. nov.</title>
        <authorList>
            <person name="Leyer C."/>
            <person name="Sassi M."/>
            <person name="Minet J."/>
            <person name="Kayal S."/>
            <person name="Cattoir V."/>
        </authorList>
    </citation>
    <scope>NUCLEOTIDE SEQUENCE [LARGE SCALE GENOMIC DNA]</scope>
    <source>
        <strain evidence="2 3">UR159</strain>
    </source>
</reference>
<protein>
    <submittedName>
        <fullName evidence="2">PorT protein</fullName>
    </submittedName>
</protein>
<dbReference type="RefSeq" id="WP_100678243.1">
    <property type="nucleotide sequence ID" value="NZ_JAJUJS010000024.1"/>
</dbReference>
<dbReference type="Proteomes" id="UP000231960">
    <property type="component" value="Unassembled WGS sequence"/>
</dbReference>
<comment type="caution">
    <text evidence="2">The sequence shown here is derived from an EMBL/GenBank/DDBJ whole genome shotgun (WGS) entry which is preliminary data.</text>
</comment>
<keyword evidence="3" id="KW-1185">Reference proteome</keyword>
<evidence type="ECO:0000313" key="2">
    <source>
        <dbReference type="EMBL" id="PJR04685.1"/>
    </source>
</evidence>
<sequence length="238" mass="27911">MKKILIIVVFLLISVSGSAQWIFGKNPYRNQQSWDEQRIHWGYTIGLNTYDFKFKYNEDYLKNRGSQEILTETSFGFAVGLVGNLRIMESLDLRFEPNLEYNKRDLIFPHIIDPGKARREVSTTYLHFPLLLKYSAVRTGNIRPFIMGGFSQNINLSSNENSKEDNYEGTFRMKRLTHNYELGVGIDFYFPHFKLSTSLRGSFGMQDELIRDYNENSPWTGYIESMKTRAVFINFTFH</sequence>
<accession>A0A2M9R7C8</accession>
<dbReference type="OrthoDB" id="1467485at2"/>
<dbReference type="AlphaFoldDB" id="A0A2M9R7C8"/>
<organism evidence="2 3">
    <name type="scientific">Avrilella dinanensis</name>
    <dbReference type="NCBI Taxonomy" id="2008672"/>
    <lineage>
        <taxon>Bacteria</taxon>
        <taxon>Pseudomonadati</taxon>
        <taxon>Bacteroidota</taxon>
        <taxon>Flavobacteriia</taxon>
        <taxon>Flavobacteriales</taxon>
        <taxon>Flavobacteriaceae</taxon>
        <taxon>Avrilella</taxon>
    </lineage>
</organism>
<dbReference type="InterPro" id="IPR025665">
    <property type="entry name" value="Beta-barrel_OMP_2"/>
</dbReference>
<evidence type="ECO:0000313" key="3">
    <source>
        <dbReference type="Proteomes" id="UP000231960"/>
    </source>
</evidence>
<proteinExistence type="predicted"/>
<dbReference type="Pfam" id="PF13568">
    <property type="entry name" value="OMP_b-brl_2"/>
    <property type="match status" value="1"/>
</dbReference>
<gene>
    <name evidence="2" type="ORF">CDL10_09135</name>
</gene>
<name>A0A2M9R7C8_9FLAO</name>
<evidence type="ECO:0000259" key="1">
    <source>
        <dbReference type="Pfam" id="PF13568"/>
    </source>
</evidence>
<dbReference type="EMBL" id="NIPO01000001">
    <property type="protein sequence ID" value="PJR04685.1"/>
    <property type="molecule type" value="Genomic_DNA"/>
</dbReference>